<dbReference type="InterPro" id="IPR018306">
    <property type="entry name" value="Phage_T5_Orf172_DNA-bd"/>
</dbReference>
<sequence>MASSVASFCVLSKLLAWTHCEPPVVPCAYLVRHTKTPCSKKITRKNCAAASLLFANLLDILAEVSDVPGDTNLLSDVLDGLAKVVICGNHSRYSGQARDQWLRELGDKEVALHISSTLKEVCDVGTETYTEEDSEEDSGEDHSEEDHSEDDHSEEDHSVLSTQSSSILFIRHKAEVPESVVANKVTKLLKRPLGVRSILAGYIYIFSTNTPEMLKIGYSKYPPELQRLRAHKGCYPVVDQIMAKCIPHAYRVEQLVLAEFRNVRYKLAENCQKCVSSHGEWLKINRETLLVSVHKWIKFVKAHPYSPKGKLYKEVVLPLPDVSRDPRGDTNSTPTKGQRQSSQLGPSISRLNSLISTAKYSDSDEIEAATDEDESDSENSKSTSHKKFQDSIALVSAQFEQLKVAKSKVRKMPKDV</sequence>
<dbReference type="PANTHER" id="PTHR28094">
    <property type="entry name" value="MEIOTICALLY UP-REGULATED GENE 113 PROTEIN"/>
    <property type="match status" value="1"/>
</dbReference>
<feature type="region of interest" description="Disordered" evidence="1">
    <location>
        <begin position="362"/>
        <end position="388"/>
    </location>
</feature>
<evidence type="ECO:0000256" key="1">
    <source>
        <dbReference type="SAM" id="MobiDB-lite"/>
    </source>
</evidence>
<evidence type="ECO:0000259" key="3">
    <source>
        <dbReference type="Pfam" id="PF10544"/>
    </source>
</evidence>
<comment type="caution">
    <text evidence="4">The sequence shown here is derived from an EMBL/GenBank/DDBJ whole genome shotgun (WGS) entry which is preliminary data.</text>
</comment>
<feature type="compositionally biased region" description="Acidic residues" evidence="1">
    <location>
        <begin position="129"/>
        <end position="139"/>
    </location>
</feature>
<reference evidence="4" key="1">
    <citation type="submission" date="2022-12" db="EMBL/GenBank/DDBJ databases">
        <authorList>
            <person name="Petersen C."/>
        </authorList>
    </citation>
    <scope>NUCLEOTIDE SEQUENCE</scope>
    <source>
        <strain evidence="4">IBT 15544</strain>
    </source>
</reference>
<feature type="compositionally biased region" description="Polar residues" evidence="1">
    <location>
        <begin position="329"/>
        <end position="346"/>
    </location>
</feature>
<accession>A0A9W9JLH7</accession>
<dbReference type="RefSeq" id="XP_058307045.1">
    <property type="nucleotide sequence ID" value="XM_058454796.1"/>
</dbReference>
<feature type="signal peptide" evidence="2">
    <location>
        <begin position="1"/>
        <end position="20"/>
    </location>
</feature>
<proteinExistence type="predicted"/>
<feature type="region of interest" description="Disordered" evidence="1">
    <location>
        <begin position="126"/>
        <end position="158"/>
    </location>
</feature>
<dbReference type="InterPro" id="IPR053006">
    <property type="entry name" value="Meiosis_regulatory"/>
</dbReference>
<keyword evidence="2" id="KW-0732">Signal</keyword>
<dbReference type="AlphaFoldDB" id="A0A9W9JLH7"/>
<evidence type="ECO:0000313" key="4">
    <source>
        <dbReference type="EMBL" id="KAJ5198617.1"/>
    </source>
</evidence>
<reference evidence="4" key="2">
    <citation type="journal article" date="2023" name="IMA Fungus">
        <title>Comparative genomic study of the Penicillium genus elucidates a diverse pangenome and 15 lateral gene transfer events.</title>
        <authorList>
            <person name="Petersen C."/>
            <person name="Sorensen T."/>
            <person name="Nielsen M.R."/>
            <person name="Sondergaard T.E."/>
            <person name="Sorensen J.L."/>
            <person name="Fitzpatrick D.A."/>
            <person name="Frisvad J.C."/>
            <person name="Nielsen K.L."/>
        </authorList>
    </citation>
    <scope>NUCLEOTIDE SEQUENCE</scope>
    <source>
        <strain evidence="4">IBT 15544</strain>
    </source>
</reference>
<dbReference type="Pfam" id="PF10544">
    <property type="entry name" value="T5orf172"/>
    <property type="match status" value="1"/>
</dbReference>
<feature type="domain" description="Bacteriophage T5 Orf172 DNA-binding" evidence="3">
    <location>
        <begin position="201"/>
        <end position="296"/>
    </location>
</feature>
<dbReference type="EMBL" id="JAPQKR010000014">
    <property type="protein sequence ID" value="KAJ5198617.1"/>
    <property type="molecule type" value="Genomic_DNA"/>
</dbReference>
<feature type="chain" id="PRO_5040804350" description="Bacteriophage T5 Orf172 DNA-binding domain-containing protein" evidence="2">
    <location>
        <begin position="21"/>
        <end position="416"/>
    </location>
</feature>
<name>A0A9W9JLH7_9EURO</name>
<evidence type="ECO:0000313" key="5">
    <source>
        <dbReference type="Proteomes" id="UP001150904"/>
    </source>
</evidence>
<gene>
    <name evidence="4" type="ORF">N7498_007734</name>
</gene>
<feature type="region of interest" description="Disordered" evidence="1">
    <location>
        <begin position="322"/>
        <end position="346"/>
    </location>
</feature>
<keyword evidence="5" id="KW-1185">Reference proteome</keyword>
<organism evidence="4 5">
    <name type="scientific">Penicillium cinerascens</name>
    <dbReference type="NCBI Taxonomy" id="70096"/>
    <lineage>
        <taxon>Eukaryota</taxon>
        <taxon>Fungi</taxon>
        <taxon>Dikarya</taxon>
        <taxon>Ascomycota</taxon>
        <taxon>Pezizomycotina</taxon>
        <taxon>Eurotiomycetes</taxon>
        <taxon>Eurotiomycetidae</taxon>
        <taxon>Eurotiales</taxon>
        <taxon>Aspergillaceae</taxon>
        <taxon>Penicillium</taxon>
    </lineage>
</organism>
<dbReference type="Proteomes" id="UP001150904">
    <property type="component" value="Unassembled WGS sequence"/>
</dbReference>
<dbReference type="GeneID" id="83182097"/>
<protein>
    <recommendedName>
        <fullName evidence="3">Bacteriophage T5 Orf172 DNA-binding domain-containing protein</fullName>
    </recommendedName>
</protein>
<dbReference type="OrthoDB" id="4503155at2759"/>
<feature type="compositionally biased region" description="Acidic residues" evidence="1">
    <location>
        <begin position="363"/>
        <end position="377"/>
    </location>
</feature>
<dbReference type="PANTHER" id="PTHR28094:SF1">
    <property type="entry name" value="MEIOTICALLY UP-REGULATED GENE 113 PROTEIN"/>
    <property type="match status" value="1"/>
</dbReference>
<evidence type="ECO:0000256" key="2">
    <source>
        <dbReference type="SAM" id="SignalP"/>
    </source>
</evidence>